<evidence type="ECO:0000256" key="8">
    <source>
        <dbReference type="SAM" id="MobiDB-lite"/>
    </source>
</evidence>
<evidence type="ECO:0000256" key="2">
    <source>
        <dbReference type="ARBA" id="ARBA00022490"/>
    </source>
</evidence>
<dbReference type="GeneID" id="68117607"/>
<feature type="region of interest" description="Disordered" evidence="8">
    <location>
        <begin position="1"/>
        <end position="62"/>
    </location>
</feature>
<feature type="coiled-coil region" evidence="7">
    <location>
        <begin position="414"/>
        <end position="441"/>
    </location>
</feature>
<feature type="compositionally biased region" description="Polar residues" evidence="8">
    <location>
        <begin position="1055"/>
        <end position="1066"/>
    </location>
</feature>
<feature type="compositionally biased region" description="Polar residues" evidence="8">
    <location>
        <begin position="860"/>
        <end position="869"/>
    </location>
</feature>
<dbReference type="GO" id="GO:0005737">
    <property type="term" value="C:cytoplasm"/>
    <property type="evidence" value="ECO:0007669"/>
    <property type="project" value="UniProtKB-SubCell"/>
</dbReference>
<dbReference type="PANTHER" id="PTHR21502:SF3">
    <property type="entry name" value="CILIUM ASSEMBLY PROTEIN DZIP1L"/>
    <property type="match status" value="1"/>
</dbReference>
<name>A0A6A5C1L8_NAEFO</name>
<feature type="compositionally biased region" description="Acidic residues" evidence="8">
    <location>
        <begin position="916"/>
        <end position="927"/>
    </location>
</feature>
<feature type="compositionally biased region" description="Polar residues" evidence="8">
    <location>
        <begin position="1004"/>
        <end position="1015"/>
    </location>
</feature>
<dbReference type="OrthoDB" id="515971at2759"/>
<dbReference type="PANTHER" id="PTHR21502">
    <property type="entry name" value="ZINC FINGER PROTEIN DZIP1"/>
    <property type="match status" value="1"/>
</dbReference>
<keyword evidence="6 7" id="KW-0175">Coiled coil</keyword>
<feature type="domain" description="Cilium assembly protein DZIP1" evidence="10">
    <location>
        <begin position="686"/>
        <end position="755"/>
    </location>
</feature>
<feature type="region of interest" description="Disordered" evidence="8">
    <location>
        <begin position="265"/>
        <end position="287"/>
    </location>
</feature>
<comment type="caution">
    <text evidence="11">The sequence shown here is derived from an EMBL/GenBank/DDBJ whole genome shotgun (WGS) entry which is preliminary data.</text>
</comment>
<evidence type="ECO:0000313" key="11">
    <source>
        <dbReference type="EMBL" id="KAF0983327.1"/>
    </source>
</evidence>
<evidence type="ECO:0000256" key="3">
    <source>
        <dbReference type="ARBA" id="ARBA00022723"/>
    </source>
</evidence>
<protein>
    <submittedName>
        <fullName evidence="11">Uncharacterized protein</fullName>
    </submittedName>
</protein>
<feature type="compositionally biased region" description="Basic and acidic residues" evidence="8">
    <location>
        <begin position="41"/>
        <end position="53"/>
    </location>
</feature>
<sequence length="1145" mass="131023">MMNTTQEEVEMNPESEAKRKKKVLKKKIKSSSNPVGDSEYIEYRRSGSSERHQSPPVYYPPPPPNYQMPYYPHPSSPFGYYPPPSGVPYDYNRGYVPPTQSSSSSADDYIYDQNSGKFYFKPRRETLNWRVLLQLDVEKIMDQVDIDTLESVTKNVTFSRIDYNDLRYFNETNFVQVFRISQLIIEYLLYVQNYLSTKKKEVESNVKTIIQDLEDAKLNLVKKTEEVAYLKKELKRKKKALYAYECVFGTNPEKARILLMSQSNQNQPVTQMQPTQPQQQTYSRSDREETFGELRGDIKRLQETLFSQLESTIEKKQSQLEKENQKKLDYFQNEFERFTESFKKQQENLYSTIAKSVSKFAESDASTNSEGNRDEFLQFSSQIQNLIQQNNQQILTSFERKLNDLSASTKQVKKADQDEEILELKKKLDTVLNALQNKQMEQVKPVDVVVNKMSRVEPTPAQEETIVVKAKPKHAIVKKEEPVVAVVVKSKEEPPKKEPMKMDIIKPKEPKKEPMKEPMKEPIKVLSVETTRDSPKERPKSIRSTSPPTKQVTVAETNSKSVVTIVEQQPKPAVSESQPVVSPPKPIEEPKQQVPPPAVQDVSEEEEHDQSYTTTNSEIMSEAINTTTTSVETDVSTLGLKERIYRDIELGKVFEEFGEGVAYQHEEDKPWLTSKFKQNSLFREIQKTETKALVEHEMNLRGIDMDQHGLSEAEYSRGLKSLQKERDSVVKNNPDHLVIMNELREKVDNIVAESNKNVHPQVAFSQYIDDIINKIQKMNDFDEEKRKLPLTTPKTPQSPVPVGAKNNEDDEKETPTVKIPPKPAHREKSEPAMKLVAATLMQEALLKKKEMDENKKELTTTLFNTQKPQSAKLEEQRTRVDQQTTLKSMDFTKKVNEQDEEEDEQKSVNNTKIIEAEFEDEMVEEDHETTGSTLYEEVGHGDEDDSQYTYEYETATEQDPNETKRGDISVQEESFVENSKNKDTVQAFTAIDEDSEISEKNHSKQQPSKSVSNLKKPTEESSSVMKVVSKVSKLKAHSSDEEDSDDNVDLPISKGGSTLTNAALGNKFKSLNNMWEDMNKKKSSTLDDSLDLPGSDDFDLSSFKPKNVPSSKQTKPSGSSMLSSDVSGFIKTLKEEDDDLDTEEL</sequence>
<dbReference type="GO" id="GO:0008270">
    <property type="term" value="F:zinc ion binding"/>
    <property type="evidence" value="ECO:0007669"/>
    <property type="project" value="UniProtKB-KW"/>
</dbReference>
<evidence type="ECO:0000259" key="10">
    <source>
        <dbReference type="Pfam" id="PF25977"/>
    </source>
</evidence>
<dbReference type="RefSeq" id="XP_044568040.1">
    <property type="nucleotide sequence ID" value="XM_044700685.1"/>
</dbReference>
<feature type="compositionally biased region" description="Low complexity" evidence="8">
    <location>
        <begin position="1021"/>
        <end position="1031"/>
    </location>
</feature>
<keyword evidence="2" id="KW-0963">Cytoplasm</keyword>
<evidence type="ECO:0000256" key="7">
    <source>
        <dbReference type="SAM" id="Coils"/>
    </source>
</evidence>
<organism evidence="11 12">
    <name type="scientific">Naegleria fowleri</name>
    <name type="common">Brain eating amoeba</name>
    <dbReference type="NCBI Taxonomy" id="5763"/>
    <lineage>
        <taxon>Eukaryota</taxon>
        <taxon>Discoba</taxon>
        <taxon>Heterolobosea</taxon>
        <taxon>Tetramitia</taxon>
        <taxon>Eutetramitia</taxon>
        <taxon>Vahlkampfiidae</taxon>
        <taxon>Naegleria</taxon>
    </lineage>
</organism>
<dbReference type="InterPro" id="IPR051241">
    <property type="entry name" value="DZIP_RILPL"/>
</dbReference>
<feature type="compositionally biased region" description="Basic and acidic residues" evidence="8">
    <location>
        <begin position="504"/>
        <end position="523"/>
    </location>
</feature>
<feature type="region of interest" description="Disordered" evidence="8">
    <location>
        <begin position="504"/>
        <end position="617"/>
    </location>
</feature>
<dbReference type="EMBL" id="VFQX01000006">
    <property type="protein sequence ID" value="KAF0983327.1"/>
    <property type="molecule type" value="Genomic_DNA"/>
</dbReference>
<feature type="compositionally biased region" description="Polar residues" evidence="8">
    <location>
        <begin position="542"/>
        <end position="562"/>
    </location>
</feature>
<dbReference type="InterPro" id="IPR032714">
    <property type="entry name" value="DZIP1_N"/>
</dbReference>
<dbReference type="VEuPathDB" id="AmoebaDB:FDP41_010392"/>
<evidence type="ECO:0000256" key="5">
    <source>
        <dbReference type="ARBA" id="ARBA00022833"/>
    </source>
</evidence>
<feature type="compositionally biased region" description="Basic residues" evidence="8">
    <location>
        <begin position="18"/>
        <end position="29"/>
    </location>
</feature>
<feature type="region of interest" description="Disordered" evidence="8">
    <location>
        <begin position="787"/>
        <end position="829"/>
    </location>
</feature>
<feature type="coiled-coil region" evidence="7">
    <location>
        <begin position="199"/>
        <end position="240"/>
    </location>
</feature>
<dbReference type="AlphaFoldDB" id="A0A6A5C1L8"/>
<reference evidence="11 12" key="1">
    <citation type="journal article" date="2019" name="Sci. Rep.">
        <title>Nanopore sequencing improves the draft genome of the human pathogenic amoeba Naegleria fowleri.</title>
        <authorList>
            <person name="Liechti N."/>
            <person name="Schurch N."/>
            <person name="Bruggmann R."/>
            <person name="Wittwer M."/>
        </authorList>
    </citation>
    <scope>NUCLEOTIDE SEQUENCE [LARGE SCALE GENOMIC DNA]</scope>
    <source>
        <strain evidence="11 12">ATCC 30894</strain>
    </source>
</reference>
<dbReference type="VEuPathDB" id="AmoebaDB:NF0067530"/>
<dbReference type="InterPro" id="IPR058883">
    <property type="entry name" value="DZIP1_dom"/>
</dbReference>
<dbReference type="VEuPathDB" id="AmoebaDB:NfTy_011800"/>
<dbReference type="Pfam" id="PF25977">
    <property type="entry name" value="DZIP1"/>
    <property type="match status" value="1"/>
</dbReference>
<dbReference type="OMA" id="KSLNNMW"/>
<feature type="region of interest" description="Disordered" evidence="8">
    <location>
        <begin position="1082"/>
        <end position="1125"/>
    </location>
</feature>
<evidence type="ECO:0000259" key="9">
    <source>
        <dbReference type="Pfam" id="PF13815"/>
    </source>
</evidence>
<keyword evidence="4" id="KW-0863">Zinc-finger</keyword>
<dbReference type="Pfam" id="PF13815">
    <property type="entry name" value="Dzip-like_N"/>
    <property type="match status" value="1"/>
</dbReference>
<gene>
    <name evidence="11" type="ORF">FDP41_010392</name>
</gene>
<keyword evidence="5" id="KW-0862">Zinc</keyword>
<feature type="region of interest" description="Disordered" evidence="8">
    <location>
        <begin position="860"/>
        <end position="1066"/>
    </location>
</feature>
<keyword evidence="12" id="KW-1185">Reference proteome</keyword>
<feature type="domain" description="Cilium assembly protein DZIP1 N-terminal" evidence="9">
    <location>
        <begin position="118"/>
        <end position="235"/>
    </location>
</feature>
<accession>A0A6A5C1L8</accession>
<feature type="compositionally biased region" description="Basic and acidic residues" evidence="8">
    <location>
        <begin position="530"/>
        <end position="540"/>
    </location>
</feature>
<keyword evidence="3" id="KW-0479">Metal-binding</keyword>
<comment type="subcellular location">
    <subcellularLocation>
        <location evidence="1">Cytoplasm</location>
    </subcellularLocation>
</comment>
<feature type="compositionally biased region" description="Acidic residues" evidence="8">
    <location>
        <begin position="1088"/>
        <end position="1099"/>
    </location>
</feature>
<evidence type="ECO:0000313" key="12">
    <source>
        <dbReference type="Proteomes" id="UP000444721"/>
    </source>
</evidence>
<proteinExistence type="predicted"/>
<evidence type="ECO:0000256" key="1">
    <source>
        <dbReference type="ARBA" id="ARBA00004496"/>
    </source>
</evidence>
<evidence type="ECO:0000256" key="4">
    <source>
        <dbReference type="ARBA" id="ARBA00022771"/>
    </source>
</evidence>
<feature type="compositionally biased region" description="Low complexity" evidence="8">
    <location>
        <begin position="265"/>
        <end position="281"/>
    </location>
</feature>
<dbReference type="Proteomes" id="UP000444721">
    <property type="component" value="Unassembled WGS sequence"/>
</dbReference>
<evidence type="ECO:0000256" key="6">
    <source>
        <dbReference type="ARBA" id="ARBA00023054"/>
    </source>
</evidence>